<keyword evidence="4" id="KW-0479">Metal-binding</keyword>
<comment type="caution">
    <text evidence="16">The sequence shown here is derived from an EMBL/GenBank/DDBJ whole genome shotgun (WGS) entry which is preliminary data.</text>
</comment>
<dbReference type="GO" id="GO:0004519">
    <property type="term" value="F:endonuclease activity"/>
    <property type="evidence" value="ECO:0007669"/>
    <property type="project" value="UniProtKB-KW"/>
</dbReference>
<keyword evidence="1" id="KW-0815">Transposition</keyword>
<evidence type="ECO:0000256" key="7">
    <source>
        <dbReference type="ARBA" id="ARBA00022842"/>
    </source>
</evidence>
<evidence type="ECO:0000256" key="5">
    <source>
        <dbReference type="ARBA" id="ARBA00022759"/>
    </source>
</evidence>
<evidence type="ECO:0000256" key="2">
    <source>
        <dbReference type="ARBA" id="ARBA00022695"/>
    </source>
</evidence>
<feature type="domain" description="Integrase catalytic" evidence="15">
    <location>
        <begin position="1"/>
        <end position="79"/>
    </location>
</feature>
<evidence type="ECO:0000313" key="17">
    <source>
        <dbReference type="Proteomes" id="UP000765509"/>
    </source>
</evidence>
<dbReference type="Gene3D" id="3.30.420.10">
    <property type="entry name" value="Ribonuclease H-like superfamily/Ribonuclease H"/>
    <property type="match status" value="1"/>
</dbReference>
<dbReference type="PROSITE" id="PS50994">
    <property type="entry name" value="INTEGRASE"/>
    <property type="match status" value="1"/>
</dbReference>
<protein>
    <recommendedName>
        <fullName evidence="15">Integrase catalytic domain-containing protein</fullName>
    </recommendedName>
</protein>
<dbReference type="InterPro" id="IPR012337">
    <property type="entry name" value="RNaseH-like_sf"/>
</dbReference>
<keyword evidence="12" id="KW-0233">DNA recombination</keyword>
<dbReference type="GO" id="GO:0015074">
    <property type="term" value="P:DNA integration"/>
    <property type="evidence" value="ECO:0007669"/>
    <property type="project" value="UniProtKB-KW"/>
</dbReference>
<evidence type="ECO:0000256" key="8">
    <source>
        <dbReference type="ARBA" id="ARBA00022884"/>
    </source>
</evidence>
<dbReference type="InterPro" id="IPR001584">
    <property type="entry name" value="Integrase_cat-core"/>
</dbReference>
<dbReference type="GO" id="GO:0016787">
    <property type="term" value="F:hydrolase activity"/>
    <property type="evidence" value="ECO:0007669"/>
    <property type="project" value="UniProtKB-KW"/>
</dbReference>
<keyword evidence="11" id="KW-0239">DNA-directed DNA polymerase</keyword>
<dbReference type="GO" id="GO:0006310">
    <property type="term" value="P:DNA recombination"/>
    <property type="evidence" value="ECO:0007669"/>
    <property type="project" value="UniProtKB-KW"/>
</dbReference>
<evidence type="ECO:0000256" key="9">
    <source>
        <dbReference type="ARBA" id="ARBA00022908"/>
    </source>
</evidence>
<dbReference type="InterPro" id="IPR039537">
    <property type="entry name" value="Retrotran_Ty1/copia-like"/>
</dbReference>
<dbReference type="GO" id="GO:0003964">
    <property type="term" value="F:RNA-directed DNA polymerase activity"/>
    <property type="evidence" value="ECO:0007669"/>
    <property type="project" value="UniProtKB-KW"/>
</dbReference>
<reference evidence="16" key="1">
    <citation type="submission" date="2021-03" db="EMBL/GenBank/DDBJ databases">
        <title>Draft genome sequence of rust myrtle Austropuccinia psidii MF-1, a brazilian biotype.</title>
        <authorList>
            <person name="Quecine M.C."/>
            <person name="Pachon D.M.R."/>
            <person name="Bonatelli M.L."/>
            <person name="Correr F.H."/>
            <person name="Franceschini L.M."/>
            <person name="Leite T.F."/>
            <person name="Margarido G.R.A."/>
            <person name="Almeida C.A."/>
            <person name="Ferrarezi J.A."/>
            <person name="Labate C.A."/>
        </authorList>
    </citation>
    <scope>NUCLEOTIDE SEQUENCE</scope>
    <source>
        <strain evidence="16">MF-1</strain>
    </source>
</reference>
<evidence type="ECO:0000256" key="12">
    <source>
        <dbReference type="ARBA" id="ARBA00023172"/>
    </source>
</evidence>
<evidence type="ECO:0000256" key="6">
    <source>
        <dbReference type="ARBA" id="ARBA00022801"/>
    </source>
</evidence>
<keyword evidence="9" id="KW-0229">DNA integration</keyword>
<dbReference type="Proteomes" id="UP000765509">
    <property type="component" value="Unassembled WGS sequence"/>
</dbReference>
<evidence type="ECO:0000256" key="14">
    <source>
        <dbReference type="ARBA" id="ARBA00049244"/>
    </source>
</evidence>
<dbReference type="PANTHER" id="PTHR42648">
    <property type="entry name" value="TRANSPOSASE, PUTATIVE-RELATED"/>
    <property type="match status" value="1"/>
</dbReference>
<dbReference type="GO" id="GO:0032196">
    <property type="term" value="P:transposition"/>
    <property type="evidence" value="ECO:0007669"/>
    <property type="project" value="UniProtKB-KW"/>
</dbReference>
<keyword evidence="17" id="KW-1185">Reference proteome</keyword>
<feature type="non-terminal residue" evidence="16">
    <location>
        <position position="1"/>
    </location>
</feature>
<organism evidence="16 17">
    <name type="scientific">Austropuccinia psidii MF-1</name>
    <dbReference type="NCBI Taxonomy" id="1389203"/>
    <lineage>
        <taxon>Eukaryota</taxon>
        <taxon>Fungi</taxon>
        <taxon>Dikarya</taxon>
        <taxon>Basidiomycota</taxon>
        <taxon>Pucciniomycotina</taxon>
        <taxon>Pucciniomycetes</taxon>
        <taxon>Pucciniales</taxon>
        <taxon>Sphaerophragmiaceae</taxon>
        <taxon>Austropuccinia</taxon>
    </lineage>
</organism>
<keyword evidence="10" id="KW-0695">RNA-directed DNA polymerase</keyword>
<evidence type="ECO:0000256" key="1">
    <source>
        <dbReference type="ARBA" id="ARBA00022578"/>
    </source>
</evidence>
<dbReference type="GO" id="GO:0003887">
    <property type="term" value="F:DNA-directed DNA polymerase activity"/>
    <property type="evidence" value="ECO:0007669"/>
    <property type="project" value="UniProtKB-KW"/>
</dbReference>
<dbReference type="EMBL" id="AVOT02108643">
    <property type="protein sequence ID" value="MBW0580900.1"/>
    <property type="molecule type" value="Genomic_DNA"/>
</dbReference>
<keyword evidence="3" id="KW-0540">Nuclease</keyword>
<evidence type="ECO:0000256" key="10">
    <source>
        <dbReference type="ARBA" id="ARBA00022918"/>
    </source>
</evidence>
<keyword evidence="6" id="KW-0378">Hydrolase</keyword>
<sequence length="79" mass="8633">MAETQTGVKIKTVVSDNGAPYTPQQNPVAERANQSLLAKIRVLLLDYQVPAEWWGEACAMATYLLNRTPVSSLGFQAPI</sequence>
<name>A0A9Q3KKJ2_9BASI</name>
<keyword evidence="7" id="KW-0460">Magnesium</keyword>
<evidence type="ECO:0000313" key="16">
    <source>
        <dbReference type="EMBL" id="MBW0580900.1"/>
    </source>
</evidence>
<keyword evidence="5" id="KW-0255">Endonuclease</keyword>
<evidence type="ECO:0000256" key="3">
    <source>
        <dbReference type="ARBA" id="ARBA00022722"/>
    </source>
</evidence>
<proteinExistence type="predicted"/>
<accession>A0A9Q3KKJ2</accession>
<dbReference type="PANTHER" id="PTHR42648:SF11">
    <property type="entry name" value="TRANSPOSON TY4-P GAG-POL POLYPROTEIN"/>
    <property type="match status" value="1"/>
</dbReference>
<keyword evidence="8" id="KW-0694">RNA-binding</keyword>
<evidence type="ECO:0000259" key="15">
    <source>
        <dbReference type="PROSITE" id="PS50994"/>
    </source>
</evidence>
<comment type="catalytic activity">
    <reaction evidence="14">
        <text>DNA(n) + a 2'-deoxyribonucleoside 5'-triphosphate = DNA(n+1) + diphosphate</text>
        <dbReference type="Rhea" id="RHEA:22508"/>
        <dbReference type="Rhea" id="RHEA-COMP:17339"/>
        <dbReference type="Rhea" id="RHEA-COMP:17340"/>
        <dbReference type="ChEBI" id="CHEBI:33019"/>
        <dbReference type="ChEBI" id="CHEBI:61560"/>
        <dbReference type="ChEBI" id="CHEBI:173112"/>
        <dbReference type="EC" id="2.7.7.7"/>
    </reaction>
</comment>
<comment type="catalytic activity">
    <reaction evidence="13">
        <text>DNA(n) + a 2'-deoxyribonucleoside 5'-triphosphate = DNA(n+1) + diphosphate</text>
        <dbReference type="Rhea" id="RHEA:22508"/>
        <dbReference type="Rhea" id="RHEA-COMP:17339"/>
        <dbReference type="Rhea" id="RHEA-COMP:17340"/>
        <dbReference type="ChEBI" id="CHEBI:33019"/>
        <dbReference type="ChEBI" id="CHEBI:61560"/>
        <dbReference type="ChEBI" id="CHEBI:173112"/>
        <dbReference type="EC" id="2.7.7.49"/>
    </reaction>
</comment>
<evidence type="ECO:0000256" key="11">
    <source>
        <dbReference type="ARBA" id="ARBA00022932"/>
    </source>
</evidence>
<evidence type="ECO:0000256" key="13">
    <source>
        <dbReference type="ARBA" id="ARBA00048173"/>
    </source>
</evidence>
<dbReference type="AlphaFoldDB" id="A0A9Q3KKJ2"/>
<dbReference type="InterPro" id="IPR036397">
    <property type="entry name" value="RNaseH_sf"/>
</dbReference>
<keyword evidence="2" id="KW-0548">Nucleotidyltransferase</keyword>
<gene>
    <name evidence="16" type="ORF">O181_120615</name>
</gene>
<dbReference type="GO" id="GO:0003723">
    <property type="term" value="F:RNA binding"/>
    <property type="evidence" value="ECO:0007669"/>
    <property type="project" value="UniProtKB-KW"/>
</dbReference>
<dbReference type="SUPFAM" id="SSF53098">
    <property type="entry name" value="Ribonuclease H-like"/>
    <property type="match status" value="1"/>
</dbReference>
<keyword evidence="11" id="KW-0808">Transferase</keyword>
<dbReference type="GO" id="GO:0005634">
    <property type="term" value="C:nucleus"/>
    <property type="evidence" value="ECO:0007669"/>
    <property type="project" value="UniProtKB-ARBA"/>
</dbReference>
<dbReference type="GO" id="GO:0046872">
    <property type="term" value="F:metal ion binding"/>
    <property type="evidence" value="ECO:0007669"/>
    <property type="project" value="UniProtKB-KW"/>
</dbReference>
<evidence type="ECO:0000256" key="4">
    <source>
        <dbReference type="ARBA" id="ARBA00022723"/>
    </source>
</evidence>